<sequence>MTELQRLLLACDEQLKQGRQCALATVVQVEGSAYRRPGARMLITDTGQLTGTISGGCLEGDARRRALKVMQQGKPEIVIYDSLDLDDDLEQGAQLGCQGLVHVLIEPVETGDKAMELLRVAADANEPAVLTTFLKRQQPEDNSGAVMLVTAGAIFTQSELNKQLEALLTIEARQALARGQSVVQSLSIDGEEIEIFFENLKPAPQLTIYGAGNDVQPLLKLAVNLGWKVNIVDGRANLVTPERFPGAANLRCVKVGELEQGVDSFGFAVLMSHNYIYDLAVLKALINKPSVQYIGILGPKKKKDRMLDDLHNEGHIIPSGFVDKVFGPVGLNIGAEAAEEIAVAIMAELVTIRNGHPAGFLRDLDGPIHKPESVIAYAAR</sequence>
<protein>
    <submittedName>
        <fullName evidence="3">XdhC family protein</fullName>
    </submittedName>
</protein>
<dbReference type="InterPro" id="IPR003777">
    <property type="entry name" value="XdhC_CoxI"/>
</dbReference>
<dbReference type="KEGG" id="mgik:GO620_015595"/>
<dbReference type="PANTHER" id="PTHR30388">
    <property type="entry name" value="ALDEHYDE OXIDOREDUCTASE MOLYBDENUM COFACTOR ASSEMBLY PROTEIN"/>
    <property type="match status" value="1"/>
</dbReference>
<keyword evidence="4" id="KW-1185">Reference proteome</keyword>
<dbReference type="AlphaFoldDB" id="A0A6I4HY23"/>
<evidence type="ECO:0000259" key="1">
    <source>
        <dbReference type="Pfam" id="PF02625"/>
    </source>
</evidence>
<feature type="domain" description="XdhC Rossmann" evidence="2">
    <location>
        <begin position="206"/>
        <end position="349"/>
    </location>
</feature>
<dbReference type="EMBL" id="CP066775">
    <property type="protein sequence ID" value="QQL49576.1"/>
    <property type="molecule type" value="Genomic_DNA"/>
</dbReference>
<dbReference type="Gene3D" id="3.40.50.720">
    <property type="entry name" value="NAD(P)-binding Rossmann-like Domain"/>
    <property type="match status" value="1"/>
</dbReference>
<name>A0A6I4HY23_9SPHI</name>
<gene>
    <name evidence="3" type="ORF">GO620_015595</name>
</gene>
<dbReference type="Proteomes" id="UP000429232">
    <property type="component" value="Chromosome"/>
</dbReference>
<dbReference type="RefSeq" id="WP_157524687.1">
    <property type="nucleotide sequence ID" value="NZ_CP066775.1"/>
</dbReference>
<dbReference type="PANTHER" id="PTHR30388:SF6">
    <property type="entry name" value="XANTHINE DEHYDROGENASE SUBUNIT A-RELATED"/>
    <property type="match status" value="1"/>
</dbReference>
<reference evidence="3 4" key="1">
    <citation type="submission" date="2020-12" db="EMBL/GenBank/DDBJ databases">
        <title>HMF7856_wgs.fasta genome submission.</title>
        <authorList>
            <person name="Kang H."/>
            <person name="Kim H."/>
            <person name="Joh K."/>
        </authorList>
    </citation>
    <scope>NUCLEOTIDE SEQUENCE [LARGE SCALE GENOMIC DNA]</scope>
    <source>
        <strain evidence="3 4">HMF7856</strain>
    </source>
</reference>
<accession>A0A6I4HY23</accession>
<evidence type="ECO:0000259" key="2">
    <source>
        <dbReference type="Pfam" id="PF13478"/>
    </source>
</evidence>
<dbReference type="Pfam" id="PF13478">
    <property type="entry name" value="XdhC_C"/>
    <property type="match status" value="1"/>
</dbReference>
<proteinExistence type="predicted"/>
<organism evidence="3 4">
    <name type="scientific">Mucilaginibacter ginkgonis</name>
    <dbReference type="NCBI Taxonomy" id="2682091"/>
    <lineage>
        <taxon>Bacteria</taxon>
        <taxon>Pseudomonadati</taxon>
        <taxon>Bacteroidota</taxon>
        <taxon>Sphingobacteriia</taxon>
        <taxon>Sphingobacteriales</taxon>
        <taxon>Sphingobacteriaceae</taxon>
        <taxon>Mucilaginibacter</taxon>
    </lineage>
</organism>
<feature type="domain" description="XdhC- CoxI" evidence="1">
    <location>
        <begin position="15"/>
        <end position="81"/>
    </location>
</feature>
<dbReference type="InterPro" id="IPR027051">
    <property type="entry name" value="XdhC_Rossmann_dom"/>
</dbReference>
<evidence type="ECO:0000313" key="4">
    <source>
        <dbReference type="Proteomes" id="UP000429232"/>
    </source>
</evidence>
<evidence type="ECO:0000313" key="3">
    <source>
        <dbReference type="EMBL" id="QQL49576.1"/>
    </source>
</evidence>
<dbReference type="InterPro" id="IPR052698">
    <property type="entry name" value="MoCofactor_Util/Proc"/>
</dbReference>
<dbReference type="Pfam" id="PF02625">
    <property type="entry name" value="XdhC_CoxI"/>
    <property type="match status" value="1"/>
</dbReference>